<gene>
    <name evidence="1" type="ORF">HAX54_035653</name>
</gene>
<dbReference type="EMBL" id="JACEIK010004670">
    <property type="protein sequence ID" value="MCD9646104.1"/>
    <property type="molecule type" value="Genomic_DNA"/>
</dbReference>
<sequence length="58" mass="6045">GMGLSVINVQCSGSMINAMKTTDQLLLWRTRCGGHMTTPAVRLGGLSIWLPSAAASAL</sequence>
<protein>
    <submittedName>
        <fullName evidence="1">Uncharacterized protein</fullName>
    </submittedName>
</protein>
<accession>A0ABS8VJJ0</accession>
<feature type="non-terminal residue" evidence="1">
    <location>
        <position position="1"/>
    </location>
</feature>
<reference evidence="1 2" key="1">
    <citation type="journal article" date="2021" name="BMC Genomics">
        <title>Datura genome reveals duplications of psychoactive alkaloid biosynthetic genes and high mutation rate following tissue culture.</title>
        <authorList>
            <person name="Rajewski A."/>
            <person name="Carter-House D."/>
            <person name="Stajich J."/>
            <person name="Litt A."/>
        </authorList>
    </citation>
    <scope>NUCLEOTIDE SEQUENCE [LARGE SCALE GENOMIC DNA]</scope>
    <source>
        <strain evidence="1">AR-01</strain>
    </source>
</reference>
<feature type="non-terminal residue" evidence="1">
    <location>
        <position position="58"/>
    </location>
</feature>
<proteinExistence type="predicted"/>
<dbReference type="Proteomes" id="UP000823775">
    <property type="component" value="Unassembled WGS sequence"/>
</dbReference>
<keyword evidence="2" id="KW-1185">Reference proteome</keyword>
<evidence type="ECO:0000313" key="2">
    <source>
        <dbReference type="Proteomes" id="UP000823775"/>
    </source>
</evidence>
<evidence type="ECO:0000313" key="1">
    <source>
        <dbReference type="EMBL" id="MCD9646104.1"/>
    </source>
</evidence>
<name>A0ABS8VJJ0_DATST</name>
<comment type="caution">
    <text evidence="1">The sequence shown here is derived from an EMBL/GenBank/DDBJ whole genome shotgun (WGS) entry which is preliminary data.</text>
</comment>
<organism evidence="1 2">
    <name type="scientific">Datura stramonium</name>
    <name type="common">Jimsonweed</name>
    <name type="synonym">Common thornapple</name>
    <dbReference type="NCBI Taxonomy" id="4076"/>
    <lineage>
        <taxon>Eukaryota</taxon>
        <taxon>Viridiplantae</taxon>
        <taxon>Streptophyta</taxon>
        <taxon>Embryophyta</taxon>
        <taxon>Tracheophyta</taxon>
        <taxon>Spermatophyta</taxon>
        <taxon>Magnoliopsida</taxon>
        <taxon>eudicotyledons</taxon>
        <taxon>Gunneridae</taxon>
        <taxon>Pentapetalae</taxon>
        <taxon>asterids</taxon>
        <taxon>lamiids</taxon>
        <taxon>Solanales</taxon>
        <taxon>Solanaceae</taxon>
        <taxon>Solanoideae</taxon>
        <taxon>Datureae</taxon>
        <taxon>Datura</taxon>
    </lineage>
</organism>